<dbReference type="KEGG" id="amob:HG15A2_00540"/>
<proteinExistence type="predicted"/>
<gene>
    <name evidence="2" type="ORF">HG15A2_00540</name>
</gene>
<feature type="compositionally biased region" description="Polar residues" evidence="1">
    <location>
        <begin position="49"/>
        <end position="59"/>
    </location>
</feature>
<dbReference type="OrthoDB" id="285625at2"/>
<dbReference type="EMBL" id="CP036263">
    <property type="protein sequence ID" value="QDS96796.1"/>
    <property type="molecule type" value="Genomic_DNA"/>
</dbReference>
<name>A0A517MPH4_9BACT</name>
<reference evidence="2 3" key="1">
    <citation type="submission" date="2019-02" db="EMBL/GenBank/DDBJ databases">
        <title>Deep-cultivation of Planctomycetes and their phenomic and genomic characterization uncovers novel biology.</title>
        <authorList>
            <person name="Wiegand S."/>
            <person name="Jogler M."/>
            <person name="Boedeker C."/>
            <person name="Pinto D."/>
            <person name="Vollmers J."/>
            <person name="Rivas-Marin E."/>
            <person name="Kohn T."/>
            <person name="Peeters S.H."/>
            <person name="Heuer A."/>
            <person name="Rast P."/>
            <person name="Oberbeckmann S."/>
            <person name="Bunk B."/>
            <person name="Jeske O."/>
            <person name="Meyerdierks A."/>
            <person name="Storesund J.E."/>
            <person name="Kallscheuer N."/>
            <person name="Luecker S."/>
            <person name="Lage O.M."/>
            <person name="Pohl T."/>
            <person name="Merkel B.J."/>
            <person name="Hornburger P."/>
            <person name="Mueller R.-W."/>
            <person name="Bruemmer F."/>
            <person name="Labrenz M."/>
            <person name="Spormann A.M."/>
            <person name="Op den Camp H."/>
            <person name="Overmann J."/>
            <person name="Amann R."/>
            <person name="Jetten M.S.M."/>
            <person name="Mascher T."/>
            <person name="Medema M.H."/>
            <person name="Devos D.P."/>
            <person name="Kaster A.-K."/>
            <person name="Ovreas L."/>
            <person name="Rohde M."/>
            <person name="Galperin M.Y."/>
            <person name="Jogler C."/>
        </authorList>
    </citation>
    <scope>NUCLEOTIDE SEQUENCE [LARGE SCALE GENOMIC DNA]</scope>
    <source>
        <strain evidence="2 3">HG15A2</strain>
    </source>
</reference>
<accession>A0A517MPH4</accession>
<evidence type="ECO:0000313" key="2">
    <source>
        <dbReference type="EMBL" id="QDS96796.1"/>
    </source>
</evidence>
<keyword evidence="3" id="KW-1185">Reference proteome</keyword>
<feature type="compositionally biased region" description="Basic and acidic residues" evidence="1">
    <location>
        <begin position="62"/>
        <end position="71"/>
    </location>
</feature>
<protein>
    <submittedName>
        <fullName evidence="2">Phage lysis protein</fullName>
    </submittedName>
</protein>
<feature type="region of interest" description="Disordered" evidence="1">
    <location>
        <begin position="49"/>
        <end position="71"/>
    </location>
</feature>
<dbReference type="AlphaFoldDB" id="A0A517MPH4"/>
<dbReference type="InterPro" id="IPR007236">
    <property type="entry name" value="SlyX"/>
</dbReference>
<dbReference type="RefSeq" id="WP_145056690.1">
    <property type="nucleotide sequence ID" value="NZ_CP036263.1"/>
</dbReference>
<evidence type="ECO:0000256" key="1">
    <source>
        <dbReference type="SAM" id="MobiDB-lite"/>
    </source>
</evidence>
<organism evidence="2 3">
    <name type="scientific">Adhaeretor mobilis</name>
    <dbReference type="NCBI Taxonomy" id="1930276"/>
    <lineage>
        <taxon>Bacteria</taxon>
        <taxon>Pseudomonadati</taxon>
        <taxon>Planctomycetota</taxon>
        <taxon>Planctomycetia</taxon>
        <taxon>Pirellulales</taxon>
        <taxon>Lacipirellulaceae</taxon>
        <taxon>Adhaeretor</taxon>
    </lineage>
</organism>
<sequence>MSKNDAEARLILVEERLAFLEQQVEQLNEVILSQQQDLTNLRRKLATSEQTVERLSNSLGEDLPHEPPPHY</sequence>
<dbReference type="Pfam" id="PF04102">
    <property type="entry name" value="SlyX"/>
    <property type="match status" value="1"/>
</dbReference>
<evidence type="ECO:0000313" key="3">
    <source>
        <dbReference type="Proteomes" id="UP000319852"/>
    </source>
</evidence>
<dbReference type="Proteomes" id="UP000319852">
    <property type="component" value="Chromosome"/>
</dbReference>